<dbReference type="InterPro" id="IPR036291">
    <property type="entry name" value="NAD(P)-bd_dom_sf"/>
</dbReference>
<protein>
    <submittedName>
        <fullName evidence="5">3-phenylpropionate-dihydrodiol/cinnamic acid-dihydrodiol dehydrogenase</fullName>
        <ecNumber evidence="5">1.3.1.87</ecNumber>
    </submittedName>
</protein>
<comment type="similarity">
    <text evidence="1 3">Belongs to the short-chain dehydrogenases/reductases (SDR) family.</text>
</comment>
<proteinExistence type="inferred from homology"/>
<dbReference type="Gene3D" id="3.40.50.720">
    <property type="entry name" value="NAD(P)-binding Rossmann-like Domain"/>
    <property type="match status" value="1"/>
</dbReference>
<evidence type="ECO:0000256" key="1">
    <source>
        <dbReference type="ARBA" id="ARBA00006484"/>
    </source>
</evidence>
<dbReference type="PANTHER" id="PTHR44196:SF1">
    <property type="entry name" value="DEHYDROGENASE_REDUCTASE SDR FAMILY MEMBER 7B"/>
    <property type="match status" value="1"/>
</dbReference>
<dbReference type="RefSeq" id="WP_237443517.1">
    <property type="nucleotide sequence ID" value="NZ_CAKLPX010000001.1"/>
</dbReference>
<dbReference type="Proteomes" id="UP000838100">
    <property type="component" value="Unassembled WGS sequence"/>
</dbReference>
<dbReference type="EMBL" id="CAKLPX010000001">
    <property type="protein sequence ID" value="CAH0990849.1"/>
    <property type="molecule type" value="Genomic_DNA"/>
</dbReference>
<evidence type="ECO:0000259" key="4">
    <source>
        <dbReference type="SMART" id="SM00822"/>
    </source>
</evidence>
<dbReference type="PRINTS" id="PR00081">
    <property type="entry name" value="GDHRDH"/>
</dbReference>
<sequence>MQFDNKTVWVTGASSGIGKETAIQLSAEVGRLVLSGRNVEQLEAVRKLCFNSEQHLVVPFDLAAMDDPAALVDDVWQQSGGVDILLNSGGISQRSLAMDCVAEVDRRLMEINFFGTVALTKALVSKLLTRPMPHRGDVITISSVSGKIGAPMRAGYCASKHAVVGYMDCLRAELSDSGVTVAVVSPGWVKTAIAENALDGDGSQYNRKDRDTENGIEVGDFVSMMIKKLKNGRQDIVIAAGKARFGYHFHRFFPELYHRLLKRVYQHQDQS</sequence>
<accession>A0ABN8EI90</accession>
<organism evidence="5 6">
    <name type="scientific">Sinobacterium norvegicum</name>
    <dbReference type="NCBI Taxonomy" id="1641715"/>
    <lineage>
        <taxon>Bacteria</taxon>
        <taxon>Pseudomonadati</taxon>
        <taxon>Pseudomonadota</taxon>
        <taxon>Gammaproteobacteria</taxon>
        <taxon>Cellvibrionales</taxon>
        <taxon>Spongiibacteraceae</taxon>
        <taxon>Sinobacterium</taxon>
    </lineage>
</organism>
<dbReference type="InterPro" id="IPR057326">
    <property type="entry name" value="KR_dom"/>
</dbReference>
<dbReference type="Pfam" id="PF00106">
    <property type="entry name" value="adh_short"/>
    <property type="match status" value="1"/>
</dbReference>
<evidence type="ECO:0000313" key="6">
    <source>
        <dbReference type="Proteomes" id="UP000838100"/>
    </source>
</evidence>
<dbReference type="PANTHER" id="PTHR44196">
    <property type="entry name" value="DEHYDROGENASE/REDUCTASE SDR FAMILY MEMBER 7B"/>
    <property type="match status" value="1"/>
</dbReference>
<dbReference type="SUPFAM" id="SSF51735">
    <property type="entry name" value="NAD(P)-binding Rossmann-fold domains"/>
    <property type="match status" value="1"/>
</dbReference>
<dbReference type="GO" id="GO:0018498">
    <property type="term" value="F:2,3-dihydroxy-2,3-dihydro-phenylpropionate dehydrogenase activity"/>
    <property type="evidence" value="ECO:0007669"/>
    <property type="project" value="UniProtKB-EC"/>
</dbReference>
<evidence type="ECO:0000256" key="3">
    <source>
        <dbReference type="RuleBase" id="RU000363"/>
    </source>
</evidence>
<dbReference type="SMART" id="SM00822">
    <property type="entry name" value="PKS_KR"/>
    <property type="match status" value="1"/>
</dbReference>
<reference evidence="5" key="1">
    <citation type="submission" date="2021-12" db="EMBL/GenBank/DDBJ databases">
        <authorList>
            <person name="Rodrigo-Torres L."/>
            <person name="Arahal R. D."/>
            <person name="Lucena T."/>
        </authorList>
    </citation>
    <scope>NUCLEOTIDE SEQUENCE</scope>
    <source>
        <strain evidence="5">CECT 8267</strain>
    </source>
</reference>
<dbReference type="PRINTS" id="PR00080">
    <property type="entry name" value="SDRFAMILY"/>
</dbReference>
<feature type="domain" description="Ketoreductase" evidence="4">
    <location>
        <begin position="6"/>
        <end position="192"/>
    </location>
</feature>
<comment type="caution">
    <text evidence="5">The sequence shown here is derived from an EMBL/GenBank/DDBJ whole genome shotgun (WGS) entry which is preliminary data.</text>
</comment>
<name>A0ABN8EI90_9GAMM</name>
<dbReference type="EC" id="1.3.1.87" evidence="5"/>
<dbReference type="PROSITE" id="PS00061">
    <property type="entry name" value="ADH_SHORT"/>
    <property type="match status" value="1"/>
</dbReference>
<keyword evidence="2 5" id="KW-0560">Oxidoreductase</keyword>
<keyword evidence="6" id="KW-1185">Reference proteome</keyword>
<gene>
    <name evidence="5" type="primary">hcaB_2</name>
    <name evidence="5" type="ORF">SIN8267_00949</name>
</gene>
<evidence type="ECO:0000313" key="5">
    <source>
        <dbReference type="EMBL" id="CAH0990849.1"/>
    </source>
</evidence>
<dbReference type="InterPro" id="IPR002347">
    <property type="entry name" value="SDR_fam"/>
</dbReference>
<evidence type="ECO:0000256" key="2">
    <source>
        <dbReference type="ARBA" id="ARBA00023002"/>
    </source>
</evidence>
<dbReference type="InterPro" id="IPR020904">
    <property type="entry name" value="Sc_DH/Rdtase_CS"/>
</dbReference>